<dbReference type="GeneID" id="81370857"/>
<dbReference type="EMBL" id="JAPZBU010000008">
    <property type="protein sequence ID" value="KAJ5391750.1"/>
    <property type="molecule type" value="Genomic_DNA"/>
</dbReference>
<comment type="caution">
    <text evidence="2">The sequence shown here is derived from an EMBL/GenBank/DDBJ whole genome shotgun (WGS) entry which is preliminary data.</text>
</comment>
<sequence>MHLAREQSLSADPTNTVSESLNPSLRRVKITRKPEIIEFDPTLPPADFPEPWPKRQKISHSRPEAGQYSLGIDWSMSNCESNLIHRSNMAEVGAMDGQIKAFDVTDNLSISDSDGEPLDDQEALGRKIVNPTWSDLNPAVQLQIASGLLKHYNWENSCIKLGLNKEDRSKLSHCLYTRDQQISREDRALAAMREKQLAHLINIDQSILKQSPVPHQFVLNRISRDFQNSLTAMARPELEFCRADDILAARQFLRNQDLNENLAGEWESAIVELAAIPRTENHDLREIFQWKENWTIPACSFINPQAPIRGCAPGPLSDKIPFAAENMYFKNGSYSTINPSRYFSG</sequence>
<feature type="compositionally biased region" description="Pro residues" evidence="1">
    <location>
        <begin position="42"/>
        <end position="51"/>
    </location>
</feature>
<dbReference type="AlphaFoldDB" id="A0A9W9VYT6"/>
<dbReference type="RefSeq" id="XP_056487428.1">
    <property type="nucleotide sequence ID" value="XM_056631877.1"/>
</dbReference>
<dbReference type="OrthoDB" id="5378502at2759"/>
<organism evidence="2 3">
    <name type="scientific">Penicillium cosmopolitanum</name>
    <dbReference type="NCBI Taxonomy" id="1131564"/>
    <lineage>
        <taxon>Eukaryota</taxon>
        <taxon>Fungi</taxon>
        <taxon>Dikarya</taxon>
        <taxon>Ascomycota</taxon>
        <taxon>Pezizomycotina</taxon>
        <taxon>Eurotiomycetes</taxon>
        <taxon>Eurotiomycetidae</taxon>
        <taxon>Eurotiales</taxon>
        <taxon>Aspergillaceae</taxon>
        <taxon>Penicillium</taxon>
    </lineage>
</organism>
<gene>
    <name evidence="2" type="ORF">N7509_007240</name>
</gene>
<proteinExistence type="predicted"/>
<evidence type="ECO:0000256" key="1">
    <source>
        <dbReference type="SAM" id="MobiDB-lite"/>
    </source>
</evidence>
<keyword evidence="3" id="KW-1185">Reference proteome</keyword>
<reference evidence="2" key="1">
    <citation type="submission" date="2022-12" db="EMBL/GenBank/DDBJ databases">
        <authorList>
            <person name="Petersen C."/>
        </authorList>
    </citation>
    <scope>NUCLEOTIDE SEQUENCE</scope>
    <source>
        <strain evidence="2">IBT 29677</strain>
    </source>
</reference>
<evidence type="ECO:0000313" key="2">
    <source>
        <dbReference type="EMBL" id="KAJ5391750.1"/>
    </source>
</evidence>
<accession>A0A9W9VYT6</accession>
<reference evidence="2" key="2">
    <citation type="journal article" date="2023" name="IMA Fungus">
        <title>Comparative genomic study of the Penicillium genus elucidates a diverse pangenome and 15 lateral gene transfer events.</title>
        <authorList>
            <person name="Petersen C."/>
            <person name="Sorensen T."/>
            <person name="Nielsen M.R."/>
            <person name="Sondergaard T.E."/>
            <person name="Sorensen J.L."/>
            <person name="Fitzpatrick D.A."/>
            <person name="Frisvad J.C."/>
            <person name="Nielsen K.L."/>
        </authorList>
    </citation>
    <scope>NUCLEOTIDE SEQUENCE</scope>
    <source>
        <strain evidence="2">IBT 29677</strain>
    </source>
</reference>
<dbReference type="Proteomes" id="UP001147747">
    <property type="component" value="Unassembled WGS sequence"/>
</dbReference>
<feature type="compositionally biased region" description="Polar residues" evidence="1">
    <location>
        <begin position="7"/>
        <end position="22"/>
    </location>
</feature>
<feature type="region of interest" description="Disordered" evidence="1">
    <location>
        <begin position="1"/>
        <end position="22"/>
    </location>
</feature>
<evidence type="ECO:0000313" key="3">
    <source>
        <dbReference type="Proteomes" id="UP001147747"/>
    </source>
</evidence>
<protein>
    <submittedName>
        <fullName evidence="2">Uncharacterized protein</fullName>
    </submittedName>
</protein>
<name>A0A9W9VYT6_9EURO</name>
<feature type="region of interest" description="Disordered" evidence="1">
    <location>
        <begin position="40"/>
        <end position="63"/>
    </location>
</feature>